<gene>
    <name evidence="1" type="ORF">BRAD3257_4993</name>
</gene>
<accession>A0A2U3Q3G2</accession>
<name>A0A2U3Q3G2_9BRAD</name>
<evidence type="ECO:0000313" key="2">
    <source>
        <dbReference type="Proteomes" id="UP000246085"/>
    </source>
</evidence>
<dbReference type="EMBL" id="LS398110">
    <property type="protein sequence ID" value="SPP95955.1"/>
    <property type="molecule type" value="Genomic_DNA"/>
</dbReference>
<dbReference type="KEGG" id="bvz:BRAD3257_4993"/>
<dbReference type="Proteomes" id="UP000246085">
    <property type="component" value="Chromosome BRAD3257"/>
</dbReference>
<dbReference type="RefSeq" id="WP_244607665.1">
    <property type="nucleotide sequence ID" value="NZ_LS398110.1"/>
</dbReference>
<dbReference type="AlphaFoldDB" id="A0A2U3Q3G2"/>
<reference evidence="1 2" key="1">
    <citation type="submission" date="2018-03" db="EMBL/GenBank/DDBJ databases">
        <authorList>
            <person name="Gully D."/>
        </authorList>
    </citation>
    <scope>NUCLEOTIDE SEQUENCE [LARGE SCALE GENOMIC DNA]</scope>
    <source>
        <strain evidence="1">ORS3257</strain>
    </source>
</reference>
<protein>
    <submittedName>
        <fullName evidence="1">Uncharacterized protein</fullName>
    </submittedName>
</protein>
<proteinExistence type="predicted"/>
<evidence type="ECO:0000313" key="1">
    <source>
        <dbReference type="EMBL" id="SPP95955.1"/>
    </source>
</evidence>
<sequence>MAFYRKNIGGLHQAVRIALGVAVAGSIEDAGERLAFRLQFASVFPPIELAFAGLGDGERPQRVQHPHGAGV</sequence>
<organism evidence="1 2">
    <name type="scientific">Bradyrhizobium vignae</name>
    <dbReference type="NCBI Taxonomy" id="1549949"/>
    <lineage>
        <taxon>Bacteria</taxon>
        <taxon>Pseudomonadati</taxon>
        <taxon>Pseudomonadota</taxon>
        <taxon>Alphaproteobacteria</taxon>
        <taxon>Hyphomicrobiales</taxon>
        <taxon>Nitrobacteraceae</taxon>
        <taxon>Bradyrhizobium</taxon>
    </lineage>
</organism>